<dbReference type="Pfam" id="PF26640">
    <property type="entry name" value="DUF8212"/>
    <property type="match status" value="1"/>
</dbReference>
<evidence type="ECO:0000313" key="3">
    <source>
        <dbReference type="EMBL" id="KAK3320441.1"/>
    </source>
</evidence>
<gene>
    <name evidence="3" type="ORF">B0T19DRAFT_429625</name>
</gene>
<dbReference type="AlphaFoldDB" id="A0AAE0I8J5"/>
<comment type="caution">
    <text evidence="3">The sequence shown here is derived from an EMBL/GenBank/DDBJ whole genome shotgun (WGS) entry which is preliminary data.</text>
</comment>
<dbReference type="PANTHER" id="PTHR10622:SF10">
    <property type="entry name" value="HET DOMAIN-CONTAINING PROTEIN"/>
    <property type="match status" value="1"/>
</dbReference>
<sequence>MQLLHCKRLLEGSVASDTLETFIGTPPPYAILSHMWGKEEVSARDLARADVSQLAGFKKIKYCCEQALQDDLEYAWVDTCCIDKTSSAELSEAINSMFRWYLNAKVCYAYLEDIDSYDFGSNAPIDSLGASRWFTRGWTLQELLAPDNLVFYSSSWGRLGTKEKLIDALSHITKIRRYYLGPGVVNRLKSSCIAQKMSWAAERNTTRVEDMAYCLLGLFDINMPLLYGEGARAFTRLQEELLKQYHDHSIFAWGLSGSGRTGGLLAKSPADFQGCEKIAVFGGRTEAPAPTRIPRGVQLQTILQLRRASSSDFTNKENPDKSYYEKNCTFLEYAVLDCRKLRSRRFLALPLRSFHTGRMSLRCWRDKGPVEFVELDSTRSGSSAPVTRAPYRIALISVMDDSDFERFHPSFDFSLYNTEYRRFMDKEPRSHDLIRIGMHYDRRTCPFELTEVLPEPCWYPPNLIDMHPRHSTSGLKHRGDAKYLKLELTRGRPSSSPGDSQAIVVRLKHKRRFDAGIFNFWSSDNPGLREPPELTHSAVVINRGWNLRKVLDEEASLDWKQTTTSERLAFPVYAACPPFDVRFLVRPQSDASDWGWERQVVEVLTVPGRPR</sequence>
<evidence type="ECO:0000259" key="1">
    <source>
        <dbReference type="Pfam" id="PF06985"/>
    </source>
</evidence>
<evidence type="ECO:0000313" key="4">
    <source>
        <dbReference type="Proteomes" id="UP001286456"/>
    </source>
</evidence>
<dbReference type="InterPro" id="IPR058525">
    <property type="entry name" value="DUF8212"/>
</dbReference>
<dbReference type="Proteomes" id="UP001286456">
    <property type="component" value="Unassembled WGS sequence"/>
</dbReference>
<dbReference type="PANTHER" id="PTHR10622">
    <property type="entry name" value="HET DOMAIN-CONTAINING PROTEIN"/>
    <property type="match status" value="1"/>
</dbReference>
<keyword evidence="4" id="KW-1185">Reference proteome</keyword>
<accession>A0AAE0I8J5</accession>
<feature type="domain" description="DUF8212" evidence="2">
    <location>
        <begin position="232"/>
        <end position="254"/>
    </location>
</feature>
<dbReference type="InterPro" id="IPR010730">
    <property type="entry name" value="HET"/>
</dbReference>
<reference evidence="3" key="1">
    <citation type="journal article" date="2023" name="Mol. Phylogenet. Evol.">
        <title>Genome-scale phylogeny and comparative genomics of the fungal order Sordariales.</title>
        <authorList>
            <person name="Hensen N."/>
            <person name="Bonometti L."/>
            <person name="Westerberg I."/>
            <person name="Brannstrom I.O."/>
            <person name="Guillou S."/>
            <person name="Cros-Aarteil S."/>
            <person name="Calhoun S."/>
            <person name="Haridas S."/>
            <person name="Kuo A."/>
            <person name="Mondo S."/>
            <person name="Pangilinan J."/>
            <person name="Riley R."/>
            <person name="LaButti K."/>
            <person name="Andreopoulos B."/>
            <person name="Lipzen A."/>
            <person name="Chen C."/>
            <person name="Yan M."/>
            <person name="Daum C."/>
            <person name="Ng V."/>
            <person name="Clum A."/>
            <person name="Steindorff A."/>
            <person name="Ohm R.A."/>
            <person name="Martin F."/>
            <person name="Silar P."/>
            <person name="Natvig D.O."/>
            <person name="Lalanne C."/>
            <person name="Gautier V."/>
            <person name="Ament-Velasquez S.L."/>
            <person name="Kruys A."/>
            <person name="Hutchinson M.I."/>
            <person name="Powell A.J."/>
            <person name="Barry K."/>
            <person name="Miller A.N."/>
            <person name="Grigoriev I.V."/>
            <person name="Debuchy R."/>
            <person name="Gladieux P."/>
            <person name="Hiltunen Thoren M."/>
            <person name="Johannesson H."/>
        </authorList>
    </citation>
    <scope>NUCLEOTIDE SEQUENCE</scope>
    <source>
        <strain evidence="3">SMH4131-1</strain>
    </source>
</reference>
<evidence type="ECO:0000259" key="2">
    <source>
        <dbReference type="Pfam" id="PF26640"/>
    </source>
</evidence>
<dbReference type="EMBL" id="JAUEPO010000005">
    <property type="protein sequence ID" value="KAK3320441.1"/>
    <property type="molecule type" value="Genomic_DNA"/>
</dbReference>
<feature type="domain" description="Heterokaryon incompatibility" evidence="1">
    <location>
        <begin position="29"/>
        <end position="116"/>
    </location>
</feature>
<protein>
    <submittedName>
        <fullName evidence="3">Heterokaryon incompatibility protein-domain-containing protein</fullName>
    </submittedName>
</protein>
<name>A0AAE0I8J5_9PEZI</name>
<reference evidence="3" key="2">
    <citation type="submission" date="2023-06" db="EMBL/GenBank/DDBJ databases">
        <authorList>
            <consortium name="Lawrence Berkeley National Laboratory"/>
            <person name="Haridas S."/>
            <person name="Hensen N."/>
            <person name="Bonometti L."/>
            <person name="Westerberg I."/>
            <person name="Brannstrom I.O."/>
            <person name="Guillou S."/>
            <person name="Cros-Aarteil S."/>
            <person name="Calhoun S."/>
            <person name="Kuo A."/>
            <person name="Mondo S."/>
            <person name="Pangilinan J."/>
            <person name="Riley R."/>
            <person name="Labutti K."/>
            <person name="Andreopoulos B."/>
            <person name="Lipzen A."/>
            <person name="Chen C."/>
            <person name="Yanf M."/>
            <person name="Daum C."/>
            <person name="Ng V."/>
            <person name="Clum A."/>
            <person name="Steindorff A."/>
            <person name="Ohm R."/>
            <person name="Martin F."/>
            <person name="Silar P."/>
            <person name="Natvig D."/>
            <person name="Lalanne C."/>
            <person name="Gautier V."/>
            <person name="Ament-Velasquez S.L."/>
            <person name="Kruys A."/>
            <person name="Hutchinson M.I."/>
            <person name="Powell A.J."/>
            <person name="Barry K."/>
            <person name="Miller A.N."/>
            <person name="Grigoriev I.V."/>
            <person name="Debuchy R."/>
            <person name="Gladieux P."/>
            <person name="Thoren M.H."/>
            <person name="Johannesson H."/>
        </authorList>
    </citation>
    <scope>NUCLEOTIDE SEQUENCE</scope>
    <source>
        <strain evidence="3">SMH4131-1</strain>
    </source>
</reference>
<organism evidence="3 4">
    <name type="scientific">Cercophora scortea</name>
    <dbReference type="NCBI Taxonomy" id="314031"/>
    <lineage>
        <taxon>Eukaryota</taxon>
        <taxon>Fungi</taxon>
        <taxon>Dikarya</taxon>
        <taxon>Ascomycota</taxon>
        <taxon>Pezizomycotina</taxon>
        <taxon>Sordariomycetes</taxon>
        <taxon>Sordariomycetidae</taxon>
        <taxon>Sordariales</taxon>
        <taxon>Lasiosphaeriaceae</taxon>
        <taxon>Cercophora</taxon>
    </lineage>
</organism>
<dbReference type="Pfam" id="PF06985">
    <property type="entry name" value="HET"/>
    <property type="match status" value="1"/>
</dbReference>
<proteinExistence type="predicted"/>